<evidence type="ECO:0000256" key="2">
    <source>
        <dbReference type="ARBA" id="ARBA00010864"/>
    </source>
</evidence>
<keyword evidence="6" id="KW-0406">Ion transport</keyword>
<keyword evidence="10" id="KW-1185">Reference proteome</keyword>
<keyword evidence="3" id="KW-0813">Transport</keyword>
<keyword evidence="4 8" id="KW-0812">Transmembrane</keyword>
<dbReference type="OrthoDB" id="9999863at2759"/>
<proteinExistence type="inferred from homology"/>
<dbReference type="PANTHER" id="PTHR31064">
    <property type="entry name" value="POTASSIUM TRANSPORT PROTEIN DDB_G0292412-RELATED"/>
    <property type="match status" value="1"/>
</dbReference>
<protein>
    <submittedName>
        <fullName evidence="9">High-affinity K+ transporter 1</fullName>
    </submittedName>
</protein>
<dbReference type="GO" id="GO:0030001">
    <property type="term" value="P:metal ion transport"/>
    <property type="evidence" value="ECO:0007669"/>
    <property type="project" value="UniProtKB-ARBA"/>
</dbReference>
<feature type="transmembrane region" description="Helical" evidence="8">
    <location>
        <begin position="38"/>
        <end position="56"/>
    </location>
</feature>
<evidence type="ECO:0000256" key="7">
    <source>
        <dbReference type="ARBA" id="ARBA00023136"/>
    </source>
</evidence>
<dbReference type="InterPro" id="IPR051143">
    <property type="entry name" value="TrkH_K-transport"/>
</dbReference>
<evidence type="ECO:0000313" key="9">
    <source>
        <dbReference type="EMBL" id="PWA83012.1"/>
    </source>
</evidence>
<dbReference type="AlphaFoldDB" id="A0A2U1PB86"/>
<dbReference type="GO" id="GO:0005886">
    <property type="term" value="C:plasma membrane"/>
    <property type="evidence" value="ECO:0007669"/>
    <property type="project" value="TreeGrafter"/>
</dbReference>
<evidence type="ECO:0000256" key="6">
    <source>
        <dbReference type="ARBA" id="ARBA00023065"/>
    </source>
</evidence>
<dbReference type="InterPro" id="IPR003445">
    <property type="entry name" value="Cat_transpt"/>
</dbReference>
<name>A0A2U1PB86_ARTAN</name>
<accession>A0A2U1PB86</accession>
<evidence type="ECO:0000313" key="10">
    <source>
        <dbReference type="Proteomes" id="UP000245207"/>
    </source>
</evidence>
<dbReference type="GO" id="GO:0008324">
    <property type="term" value="F:monoatomic cation transmembrane transporter activity"/>
    <property type="evidence" value="ECO:0007669"/>
    <property type="project" value="InterPro"/>
</dbReference>
<dbReference type="Proteomes" id="UP000245207">
    <property type="component" value="Unassembled WGS sequence"/>
</dbReference>
<dbReference type="STRING" id="35608.A0A2U1PB86"/>
<comment type="subcellular location">
    <subcellularLocation>
        <location evidence="1">Membrane</location>
        <topology evidence="1">Multi-pass membrane protein</topology>
    </subcellularLocation>
</comment>
<dbReference type="EMBL" id="PKPP01001402">
    <property type="protein sequence ID" value="PWA83012.1"/>
    <property type="molecule type" value="Genomic_DNA"/>
</dbReference>
<evidence type="ECO:0000256" key="4">
    <source>
        <dbReference type="ARBA" id="ARBA00022692"/>
    </source>
</evidence>
<evidence type="ECO:0000256" key="1">
    <source>
        <dbReference type="ARBA" id="ARBA00004141"/>
    </source>
</evidence>
<comment type="similarity">
    <text evidence="2">Belongs to the TrkH potassium transport family. HKT (TC 2.A.38.3) subfamily.</text>
</comment>
<keyword evidence="7 8" id="KW-0472">Membrane</keyword>
<evidence type="ECO:0000256" key="5">
    <source>
        <dbReference type="ARBA" id="ARBA00022989"/>
    </source>
</evidence>
<keyword evidence="5 8" id="KW-1133">Transmembrane helix</keyword>
<sequence length="110" mass="12428">MVQGLAYKYLPPYTSFLPIAEESCEQGSKKSIKVLENLIFSQLTYLIVFIIIVCISESKQMADDPLNFNVLSIVVEVIRAYGNVGFSTGYSCGRRLKLNTKVVWVLREVE</sequence>
<reference evidence="9 10" key="1">
    <citation type="journal article" date="2018" name="Mol. Plant">
        <title>The genome of Artemisia annua provides insight into the evolution of Asteraceae family and artemisinin biosynthesis.</title>
        <authorList>
            <person name="Shen Q."/>
            <person name="Zhang L."/>
            <person name="Liao Z."/>
            <person name="Wang S."/>
            <person name="Yan T."/>
            <person name="Shi P."/>
            <person name="Liu M."/>
            <person name="Fu X."/>
            <person name="Pan Q."/>
            <person name="Wang Y."/>
            <person name="Lv Z."/>
            <person name="Lu X."/>
            <person name="Zhang F."/>
            <person name="Jiang W."/>
            <person name="Ma Y."/>
            <person name="Chen M."/>
            <person name="Hao X."/>
            <person name="Li L."/>
            <person name="Tang Y."/>
            <person name="Lv G."/>
            <person name="Zhou Y."/>
            <person name="Sun X."/>
            <person name="Brodelius P.E."/>
            <person name="Rose J.K.C."/>
            <person name="Tang K."/>
        </authorList>
    </citation>
    <scope>NUCLEOTIDE SEQUENCE [LARGE SCALE GENOMIC DNA]</scope>
    <source>
        <strain evidence="10">cv. Huhao1</strain>
        <tissue evidence="9">Leaf</tissue>
    </source>
</reference>
<dbReference type="Pfam" id="PF02386">
    <property type="entry name" value="TrkH"/>
    <property type="match status" value="1"/>
</dbReference>
<comment type="caution">
    <text evidence="9">The sequence shown here is derived from an EMBL/GenBank/DDBJ whole genome shotgun (WGS) entry which is preliminary data.</text>
</comment>
<gene>
    <name evidence="9" type="ORF">CTI12_AA169610</name>
</gene>
<organism evidence="9 10">
    <name type="scientific">Artemisia annua</name>
    <name type="common">Sweet wormwood</name>
    <dbReference type="NCBI Taxonomy" id="35608"/>
    <lineage>
        <taxon>Eukaryota</taxon>
        <taxon>Viridiplantae</taxon>
        <taxon>Streptophyta</taxon>
        <taxon>Embryophyta</taxon>
        <taxon>Tracheophyta</taxon>
        <taxon>Spermatophyta</taxon>
        <taxon>Magnoliopsida</taxon>
        <taxon>eudicotyledons</taxon>
        <taxon>Gunneridae</taxon>
        <taxon>Pentapetalae</taxon>
        <taxon>asterids</taxon>
        <taxon>campanulids</taxon>
        <taxon>Asterales</taxon>
        <taxon>Asteraceae</taxon>
        <taxon>Asteroideae</taxon>
        <taxon>Anthemideae</taxon>
        <taxon>Artemisiinae</taxon>
        <taxon>Artemisia</taxon>
    </lineage>
</organism>
<evidence type="ECO:0000256" key="3">
    <source>
        <dbReference type="ARBA" id="ARBA00022448"/>
    </source>
</evidence>
<evidence type="ECO:0000256" key="8">
    <source>
        <dbReference type="SAM" id="Phobius"/>
    </source>
</evidence>
<dbReference type="PANTHER" id="PTHR31064:SF38">
    <property type="entry name" value="CATION TRANSPORTER HKT1_4-RELATED"/>
    <property type="match status" value="1"/>
</dbReference>